<evidence type="ECO:0008006" key="3">
    <source>
        <dbReference type="Google" id="ProtNLM"/>
    </source>
</evidence>
<gene>
    <name evidence="1" type="ORF">LMTR13_25295</name>
</gene>
<keyword evidence="2" id="KW-1185">Reference proteome</keyword>
<organism evidence="1 2">
    <name type="scientific">Bradyrhizobium icense</name>
    <dbReference type="NCBI Taxonomy" id="1274631"/>
    <lineage>
        <taxon>Bacteria</taxon>
        <taxon>Pseudomonadati</taxon>
        <taxon>Pseudomonadota</taxon>
        <taxon>Alphaproteobacteria</taxon>
        <taxon>Hyphomicrobiales</taxon>
        <taxon>Nitrobacteraceae</taxon>
        <taxon>Bradyrhizobium</taxon>
    </lineage>
</organism>
<dbReference type="InterPro" id="IPR007709">
    <property type="entry name" value="N-FG_amidohydro"/>
</dbReference>
<dbReference type="RefSeq" id="WP_065730171.1">
    <property type="nucleotide sequence ID" value="NZ_CP016428.1"/>
</dbReference>
<reference evidence="1 2" key="1">
    <citation type="submission" date="2016-07" db="EMBL/GenBank/DDBJ databases">
        <title>Complete genome sequence of Bradyrhizobium icense LMTR 13T, a potential inoculant strain isolated from lima bean (Phaseolus lunatus) in Peru.</title>
        <authorList>
            <person name="Ormeno-Orrillo E."/>
            <person name="Duran D."/>
            <person name="Rogel M.A."/>
            <person name="Rey L."/>
            <person name="Imperial J."/>
            <person name="Ruiz-Argueso T."/>
            <person name="Martinez-Romero E."/>
        </authorList>
    </citation>
    <scope>NUCLEOTIDE SEQUENCE [LARGE SCALE GENOMIC DNA]</scope>
    <source>
        <strain evidence="1 2">LMTR 13</strain>
    </source>
</reference>
<sequence length="262" mass="29272">MNKRASFCLSDDDPSPLDVVDGEVDSEFFLVCEHAGRRVPKCLGDLGVDRSEMERHIAYDVGAEAVSRRLASALCAPLYIQRYSRLVIDCNRPLEASDLIPEVSDGTEIPRNFALTPEERMLRFEKIHRPFHEAVSDGLDRVVAHGRKPILLTIHSFTPIMRLTGEVRECELGCCFNRDDRLAKAMLSELCAAYPSVKASLNAPYGVDDIGDYTIPLHGDRRRIPHVLIEIKNDLISEEGGQAHWAGIVDKTVRAATAKMKF</sequence>
<dbReference type="PIRSF" id="PIRSF029730">
    <property type="entry name" value="UCP029730"/>
    <property type="match status" value="1"/>
</dbReference>
<name>A0A1B1UJV8_9BRAD</name>
<accession>A0A1B1UJV8</accession>
<evidence type="ECO:0000313" key="1">
    <source>
        <dbReference type="EMBL" id="ANW02977.1"/>
    </source>
</evidence>
<dbReference type="Gene3D" id="3.40.630.40">
    <property type="entry name" value="Zn-dependent exopeptidases"/>
    <property type="match status" value="1"/>
</dbReference>
<protein>
    <recommendedName>
        <fullName evidence="3">N-formylglutamate amidohydrolase</fullName>
    </recommendedName>
</protein>
<dbReference type="SUPFAM" id="SSF53187">
    <property type="entry name" value="Zn-dependent exopeptidases"/>
    <property type="match status" value="1"/>
</dbReference>
<dbReference type="KEGG" id="bic:LMTR13_25295"/>
<dbReference type="Proteomes" id="UP000092839">
    <property type="component" value="Chromosome"/>
</dbReference>
<dbReference type="Pfam" id="PF05013">
    <property type="entry name" value="FGase"/>
    <property type="match status" value="1"/>
</dbReference>
<evidence type="ECO:0000313" key="2">
    <source>
        <dbReference type="Proteomes" id="UP000092839"/>
    </source>
</evidence>
<dbReference type="InterPro" id="IPR011227">
    <property type="entry name" value="UCP029730"/>
</dbReference>
<proteinExistence type="predicted"/>
<dbReference type="EMBL" id="CP016428">
    <property type="protein sequence ID" value="ANW02977.1"/>
    <property type="molecule type" value="Genomic_DNA"/>
</dbReference>
<dbReference type="AlphaFoldDB" id="A0A1B1UJV8"/>
<dbReference type="STRING" id="1274631.LMTR13_25295"/>